<gene>
    <name evidence="5" type="ORF">DNX69_09920</name>
</gene>
<dbReference type="InterPro" id="IPR000700">
    <property type="entry name" value="PAS-assoc_C"/>
</dbReference>
<protein>
    <submittedName>
        <fullName evidence="5">Bifunctional diguanylate cyclase/phosphodiesterase</fullName>
    </submittedName>
</protein>
<evidence type="ECO:0000259" key="2">
    <source>
        <dbReference type="PROSITE" id="PS50113"/>
    </source>
</evidence>
<dbReference type="NCBIfam" id="TIGR00229">
    <property type="entry name" value="sensory_box"/>
    <property type="match status" value="2"/>
</dbReference>
<evidence type="ECO:0000313" key="6">
    <source>
        <dbReference type="Proteomes" id="UP000248134"/>
    </source>
</evidence>
<dbReference type="CDD" id="cd00130">
    <property type="entry name" value="PAS"/>
    <property type="match status" value="2"/>
</dbReference>
<dbReference type="OrthoDB" id="9814202at2"/>
<dbReference type="InterPro" id="IPR012226">
    <property type="entry name" value="Diguanyl_cyclase/Pdiesterase"/>
</dbReference>
<dbReference type="CDD" id="cd01948">
    <property type="entry name" value="EAL"/>
    <property type="match status" value="1"/>
</dbReference>
<dbReference type="SMART" id="SM00052">
    <property type="entry name" value="EAL"/>
    <property type="match status" value="1"/>
</dbReference>
<reference evidence="5 6" key="1">
    <citation type="submission" date="2018-06" db="EMBL/GenBank/DDBJ databases">
        <title>Draft Whole-Genome Sequence of the purple photosynthetic bacterium Rhodospeudomonas palustris XCP.</title>
        <authorList>
            <person name="Rayyan A."/>
            <person name="Meyer T.E."/>
            <person name="Kyndt J.A."/>
        </authorList>
    </citation>
    <scope>NUCLEOTIDE SEQUENCE [LARGE SCALE GENOMIC DNA]</scope>
    <source>
        <strain evidence="5 6">XCP</strain>
    </source>
</reference>
<evidence type="ECO:0000259" key="1">
    <source>
        <dbReference type="PROSITE" id="PS50112"/>
    </source>
</evidence>
<dbReference type="CDD" id="cd01949">
    <property type="entry name" value="GGDEF"/>
    <property type="match status" value="1"/>
</dbReference>
<dbReference type="Gene3D" id="3.30.70.270">
    <property type="match status" value="1"/>
</dbReference>
<dbReference type="InterPro" id="IPR052155">
    <property type="entry name" value="Biofilm_reg_signaling"/>
</dbReference>
<dbReference type="InterPro" id="IPR029016">
    <property type="entry name" value="GAF-like_dom_sf"/>
</dbReference>
<dbReference type="PROSITE" id="PS50887">
    <property type="entry name" value="GGDEF"/>
    <property type="match status" value="1"/>
</dbReference>
<dbReference type="InterPro" id="IPR035919">
    <property type="entry name" value="EAL_sf"/>
</dbReference>
<feature type="domain" description="GGDEF" evidence="4">
    <location>
        <begin position="448"/>
        <end position="580"/>
    </location>
</feature>
<dbReference type="InterPro" id="IPR000014">
    <property type="entry name" value="PAS"/>
</dbReference>
<evidence type="ECO:0000313" key="5">
    <source>
        <dbReference type="EMBL" id="PZA12562.1"/>
    </source>
</evidence>
<dbReference type="AlphaFoldDB" id="A0A323UHU4"/>
<dbReference type="InterPro" id="IPR029787">
    <property type="entry name" value="Nucleotide_cyclase"/>
</dbReference>
<dbReference type="PROSITE" id="PS50113">
    <property type="entry name" value="PAC"/>
    <property type="match status" value="1"/>
</dbReference>
<dbReference type="Pfam" id="PF13426">
    <property type="entry name" value="PAS_9"/>
    <property type="match status" value="1"/>
</dbReference>
<evidence type="ECO:0000259" key="3">
    <source>
        <dbReference type="PROSITE" id="PS50883"/>
    </source>
</evidence>
<dbReference type="Gene3D" id="3.20.20.450">
    <property type="entry name" value="EAL domain"/>
    <property type="match status" value="1"/>
</dbReference>
<dbReference type="NCBIfam" id="TIGR00254">
    <property type="entry name" value="GGDEF"/>
    <property type="match status" value="1"/>
</dbReference>
<accession>A0A323UHU4</accession>
<dbReference type="GO" id="GO:0006355">
    <property type="term" value="P:regulation of DNA-templated transcription"/>
    <property type="evidence" value="ECO:0007669"/>
    <property type="project" value="InterPro"/>
</dbReference>
<dbReference type="PROSITE" id="PS50883">
    <property type="entry name" value="EAL"/>
    <property type="match status" value="1"/>
</dbReference>
<evidence type="ECO:0000259" key="4">
    <source>
        <dbReference type="PROSITE" id="PS50887"/>
    </source>
</evidence>
<feature type="domain" description="PAS" evidence="1">
    <location>
        <begin position="129"/>
        <end position="180"/>
    </location>
</feature>
<dbReference type="InterPro" id="IPR001610">
    <property type="entry name" value="PAC"/>
</dbReference>
<dbReference type="SUPFAM" id="SSF55785">
    <property type="entry name" value="PYP-like sensor domain (PAS domain)"/>
    <property type="match status" value="2"/>
</dbReference>
<dbReference type="PIRSF" id="PIRSF005925">
    <property type="entry name" value="Dos"/>
    <property type="match status" value="1"/>
</dbReference>
<dbReference type="Pfam" id="PF00990">
    <property type="entry name" value="GGDEF"/>
    <property type="match status" value="1"/>
</dbReference>
<dbReference type="SMART" id="SM00091">
    <property type="entry name" value="PAS"/>
    <property type="match status" value="2"/>
</dbReference>
<dbReference type="InterPro" id="IPR043128">
    <property type="entry name" value="Rev_trsase/Diguanyl_cyclase"/>
</dbReference>
<dbReference type="Pfam" id="PF00989">
    <property type="entry name" value="PAS"/>
    <property type="match status" value="1"/>
</dbReference>
<dbReference type="SUPFAM" id="SSF55781">
    <property type="entry name" value="GAF domain-like"/>
    <property type="match status" value="1"/>
</dbReference>
<dbReference type="InterPro" id="IPR001633">
    <property type="entry name" value="EAL_dom"/>
</dbReference>
<dbReference type="PROSITE" id="PS50112">
    <property type="entry name" value="PAS"/>
    <property type="match status" value="2"/>
</dbReference>
<dbReference type="Pfam" id="PF13185">
    <property type="entry name" value="GAF_2"/>
    <property type="match status" value="1"/>
</dbReference>
<dbReference type="InterPro" id="IPR003018">
    <property type="entry name" value="GAF"/>
</dbReference>
<name>A0A323UHU4_RHOPL</name>
<dbReference type="EMBL" id="QKQS01000013">
    <property type="protein sequence ID" value="PZA12562.1"/>
    <property type="molecule type" value="Genomic_DNA"/>
</dbReference>
<dbReference type="PANTHER" id="PTHR44757:SF2">
    <property type="entry name" value="BIOFILM ARCHITECTURE MAINTENANCE PROTEIN MBAA"/>
    <property type="match status" value="1"/>
</dbReference>
<dbReference type="SUPFAM" id="SSF141868">
    <property type="entry name" value="EAL domain-like"/>
    <property type="match status" value="1"/>
</dbReference>
<dbReference type="InterPro" id="IPR000160">
    <property type="entry name" value="GGDEF_dom"/>
</dbReference>
<organism evidence="5 6">
    <name type="scientific">Rhodopseudomonas palustris</name>
    <dbReference type="NCBI Taxonomy" id="1076"/>
    <lineage>
        <taxon>Bacteria</taxon>
        <taxon>Pseudomonadati</taxon>
        <taxon>Pseudomonadota</taxon>
        <taxon>Alphaproteobacteria</taxon>
        <taxon>Hyphomicrobiales</taxon>
        <taxon>Nitrobacteraceae</taxon>
        <taxon>Rhodopseudomonas</taxon>
    </lineage>
</organism>
<dbReference type="Gene3D" id="3.30.450.40">
    <property type="match status" value="1"/>
</dbReference>
<dbReference type="SMART" id="SM00267">
    <property type="entry name" value="GGDEF"/>
    <property type="match status" value="1"/>
</dbReference>
<proteinExistence type="predicted"/>
<dbReference type="InterPro" id="IPR035965">
    <property type="entry name" value="PAS-like_dom_sf"/>
</dbReference>
<dbReference type="SUPFAM" id="SSF55073">
    <property type="entry name" value="Nucleotide cyclase"/>
    <property type="match status" value="1"/>
</dbReference>
<dbReference type="InterPro" id="IPR013767">
    <property type="entry name" value="PAS_fold"/>
</dbReference>
<dbReference type="Proteomes" id="UP000248134">
    <property type="component" value="Unassembled WGS sequence"/>
</dbReference>
<dbReference type="Pfam" id="PF00563">
    <property type="entry name" value="EAL"/>
    <property type="match status" value="1"/>
</dbReference>
<sequence length="876" mass="95807">MRRHISSLDDPSLWRAALEQTRDAAVIIDDHGRVCFFNQAAERLWGLSRADVVGNSADRLGIDAITSEPPPSSALGQSAPELTAQIDIARPDDRHITAELTRSTIIIGGRNYVLVTARDVTSELERRKGIELLTSVADRTTRAVLVTDPDLKLLYTNAAFAGLFGYSAKAAKGRNVIDLLAGRHTNRRTIASLKRWIAYTEGGEEEILVYDKNGEEIWISADVKALRNAQGRITQVFALLTDISEIRQLRMLQQVTLSALADEIPITDAADRMCRFVEKIAPDVVSSLLHVDAQGLLHPLGGPSLPDDYSRALDGVSIGPQVGSCGASAYFGEPVLALDIETDPRWQPFKKRPLEVGLRACWSSPIKAKDGRVIGTFAFYFRASRPPSRWHHRIVDACLHLGALAIERMEARAQIARLAYFDMLTGLPNRSRLRDLIAAAISVCPHGRTIALAFLDVDNFKDINDTLGHAAGDEFLIEFARRLRDQVLPGDVVGRLGGDEFVVVLPNREPAEVEPIVARITEALMRPFVLCNTQVPMSSSVGVSLYPDNASDIDTLINQADTAMYRAKRSGRSTYRLFNCDMHGATEQRMAYAAALRAALANEGLDLHYQPQIRTIDGALHGVEAMARWHDPVLGVVPPTKFIPLAEECGLIDQIACWSIREACRQMRLWHDQGLDIPCVAVNLSPINFENAGLPTLVAEALASYRLPPQALMLEVTEGVAQDNRSVAHDTMVALRRIGVGLSLDDFGTGYSNLNRLAQLPIRELKIDRGFMSELETSPTARAVVTTVVRVGQSLSLSVVAEGVETKAQFQLLSELGCDVVQGFLYAPALAPDAFEQWLLGYGAARAGTMIELIGIAAEDSHAPSRITGGRRPSPP</sequence>
<comment type="caution">
    <text evidence="5">The sequence shown here is derived from an EMBL/GenBank/DDBJ whole genome shotgun (WGS) entry which is preliminary data.</text>
</comment>
<dbReference type="SMART" id="SM00086">
    <property type="entry name" value="PAC"/>
    <property type="match status" value="2"/>
</dbReference>
<dbReference type="SMART" id="SM00065">
    <property type="entry name" value="GAF"/>
    <property type="match status" value="1"/>
</dbReference>
<feature type="domain" description="EAL" evidence="3">
    <location>
        <begin position="589"/>
        <end position="843"/>
    </location>
</feature>
<dbReference type="PANTHER" id="PTHR44757">
    <property type="entry name" value="DIGUANYLATE CYCLASE DGCP"/>
    <property type="match status" value="1"/>
</dbReference>
<feature type="domain" description="PAS" evidence="1">
    <location>
        <begin position="10"/>
        <end position="56"/>
    </location>
</feature>
<dbReference type="Gene3D" id="3.30.450.20">
    <property type="entry name" value="PAS domain"/>
    <property type="match status" value="2"/>
</dbReference>
<feature type="domain" description="PAC" evidence="2">
    <location>
        <begin position="203"/>
        <end position="255"/>
    </location>
</feature>